<feature type="compositionally biased region" description="Basic and acidic residues" evidence="1">
    <location>
        <begin position="153"/>
        <end position="170"/>
    </location>
</feature>
<name>A0A0G4EPH0_VITBC</name>
<dbReference type="AlphaFoldDB" id="A0A0G4EPH0"/>
<organism evidence="2 3">
    <name type="scientific">Vitrella brassicaformis (strain CCMP3155)</name>
    <dbReference type="NCBI Taxonomy" id="1169540"/>
    <lineage>
        <taxon>Eukaryota</taxon>
        <taxon>Sar</taxon>
        <taxon>Alveolata</taxon>
        <taxon>Colpodellida</taxon>
        <taxon>Vitrellaceae</taxon>
        <taxon>Vitrella</taxon>
    </lineage>
</organism>
<proteinExistence type="predicted"/>
<accession>A0A0G4EPH0</accession>
<evidence type="ECO:0000313" key="3">
    <source>
        <dbReference type="Proteomes" id="UP000041254"/>
    </source>
</evidence>
<dbReference type="InParanoid" id="A0A0G4EPH0"/>
<feature type="region of interest" description="Disordered" evidence="1">
    <location>
        <begin position="51"/>
        <end position="94"/>
    </location>
</feature>
<dbReference type="VEuPathDB" id="CryptoDB:Vbra_20614"/>
<feature type="region of interest" description="Disordered" evidence="1">
    <location>
        <begin position="142"/>
        <end position="180"/>
    </location>
</feature>
<dbReference type="Proteomes" id="UP000041254">
    <property type="component" value="Unassembled WGS sequence"/>
</dbReference>
<keyword evidence="3" id="KW-1185">Reference proteome</keyword>
<sequence>MAGRLRWLPRLARQRLATDAPQCAHRPLPISLSHSHPPILRHLSTARIEAAPQPAQPTPASATATSATAAAAASEAKPNPDDTTAEAAAQRHRERLAESARMSEKLWDTFVPDRKLSFTSPGFWVLLGLVVVLHTYNEYRDRTKAESDEDMQAEARRREAADAKRRERQGEMGNGQPQGR</sequence>
<reference evidence="2 3" key="1">
    <citation type="submission" date="2014-11" db="EMBL/GenBank/DDBJ databases">
        <authorList>
            <person name="Zhu J."/>
            <person name="Qi W."/>
            <person name="Song R."/>
        </authorList>
    </citation>
    <scope>NUCLEOTIDE SEQUENCE [LARGE SCALE GENOMIC DNA]</scope>
</reference>
<feature type="compositionally biased region" description="Low complexity" evidence="1">
    <location>
        <begin position="51"/>
        <end position="76"/>
    </location>
</feature>
<dbReference type="OrthoDB" id="366102at2759"/>
<evidence type="ECO:0000256" key="1">
    <source>
        <dbReference type="SAM" id="MobiDB-lite"/>
    </source>
</evidence>
<dbReference type="EMBL" id="CDMY01000278">
    <property type="protein sequence ID" value="CEL99334.1"/>
    <property type="molecule type" value="Genomic_DNA"/>
</dbReference>
<protein>
    <submittedName>
        <fullName evidence="2">Uncharacterized protein</fullName>
    </submittedName>
</protein>
<evidence type="ECO:0000313" key="2">
    <source>
        <dbReference type="EMBL" id="CEL99334.1"/>
    </source>
</evidence>
<gene>
    <name evidence="2" type="ORF">Vbra_20614</name>
</gene>